<dbReference type="Proteomes" id="UP000499080">
    <property type="component" value="Unassembled WGS sequence"/>
</dbReference>
<protein>
    <submittedName>
        <fullName evidence="1">Uncharacterized protein</fullName>
    </submittedName>
</protein>
<keyword evidence="2" id="KW-1185">Reference proteome</keyword>
<accession>A0A4Y2VE60</accession>
<proteinExistence type="predicted"/>
<gene>
    <name evidence="1" type="ORF">AVEN_21089_1</name>
</gene>
<sequence length="155" mass="17803">MCRKTRSTVYCEKTSRSVLFSPRRSSILTKSGAFCVKLSRIVRESSTHIEPLPVHRLQGRGVVRSRLWGREGSRLEIPIPLKIRRVWGMLYAKRSGQTSSRWCGAKIPTLAGLPKKGVMPGEDQREESLPTSMWRTGFIRYNKMIQALFEQGQYF</sequence>
<evidence type="ECO:0000313" key="1">
    <source>
        <dbReference type="EMBL" id="GBO22871.1"/>
    </source>
</evidence>
<comment type="caution">
    <text evidence="1">The sequence shown here is derived from an EMBL/GenBank/DDBJ whole genome shotgun (WGS) entry which is preliminary data.</text>
</comment>
<dbReference type="AlphaFoldDB" id="A0A4Y2VE60"/>
<name>A0A4Y2VE60_ARAVE</name>
<evidence type="ECO:0000313" key="2">
    <source>
        <dbReference type="Proteomes" id="UP000499080"/>
    </source>
</evidence>
<dbReference type="EMBL" id="BGPR01045937">
    <property type="protein sequence ID" value="GBO22871.1"/>
    <property type="molecule type" value="Genomic_DNA"/>
</dbReference>
<organism evidence="1 2">
    <name type="scientific">Araneus ventricosus</name>
    <name type="common">Orbweaver spider</name>
    <name type="synonym">Epeira ventricosa</name>
    <dbReference type="NCBI Taxonomy" id="182803"/>
    <lineage>
        <taxon>Eukaryota</taxon>
        <taxon>Metazoa</taxon>
        <taxon>Ecdysozoa</taxon>
        <taxon>Arthropoda</taxon>
        <taxon>Chelicerata</taxon>
        <taxon>Arachnida</taxon>
        <taxon>Araneae</taxon>
        <taxon>Araneomorphae</taxon>
        <taxon>Entelegynae</taxon>
        <taxon>Araneoidea</taxon>
        <taxon>Araneidae</taxon>
        <taxon>Araneus</taxon>
    </lineage>
</organism>
<reference evidence="1 2" key="1">
    <citation type="journal article" date="2019" name="Sci. Rep.">
        <title>Orb-weaving spider Araneus ventricosus genome elucidates the spidroin gene catalogue.</title>
        <authorList>
            <person name="Kono N."/>
            <person name="Nakamura H."/>
            <person name="Ohtoshi R."/>
            <person name="Moran D.A.P."/>
            <person name="Shinohara A."/>
            <person name="Yoshida Y."/>
            <person name="Fujiwara M."/>
            <person name="Mori M."/>
            <person name="Tomita M."/>
            <person name="Arakawa K."/>
        </authorList>
    </citation>
    <scope>NUCLEOTIDE SEQUENCE [LARGE SCALE GENOMIC DNA]</scope>
</reference>